<evidence type="ECO:0000313" key="3">
    <source>
        <dbReference type="Proteomes" id="UP001597511"/>
    </source>
</evidence>
<feature type="chain" id="PRO_5045262138" description="DKNYY family protein" evidence="1">
    <location>
        <begin position="21"/>
        <end position="277"/>
    </location>
</feature>
<gene>
    <name evidence="2" type="ORF">ACFS6H_09925</name>
</gene>
<evidence type="ECO:0000256" key="1">
    <source>
        <dbReference type="SAM" id="SignalP"/>
    </source>
</evidence>
<organism evidence="2 3">
    <name type="scientific">Terrimonas rubra</name>
    <dbReference type="NCBI Taxonomy" id="1035890"/>
    <lineage>
        <taxon>Bacteria</taxon>
        <taxon>Pseudomonadati</taxon>
        <taxon>Bacteroidota</taxon>
        <taxon>Chitinophagia</taxon>
        <taxon>Chitinophagales</taxon>
        <taxon>Chitinophagaceae</taxon>
        <taxon>Terrimonas</taxon>
    </lineage>
</organism>
<reference evidence="3" key="1">
    <citation type="journal article" date="2019" name="Int. J. Syst. Evol. Microbiol.">
        <title>The Global Catalogue of Microorganisms (GCM) 10K type strain sequencing project: providing services to taxonomists for standard genome sequencing and annotation.</title>
        <authorList>
            <consortium name="The Broad Institute Genomics Platform"/>
            <consortium name="The Broad Institute Genome Sequencing Center for Infectious Disease"/>
            <person name="Wu L."/>
            <person name="Ma J."/>
        </authorList>
    </citation>
    <scope>NUCLEOTIDE SEQUENCE [LARGE SCALE GENOMIC DNA]</scope>
    <source>
        <strain evidence="3">KCTC 23299</strain>
    </source>
</reference>
<name>A0ABW6A5Z5_9BACT</name>
<comment type="caution">
    <text evidence="2">The sequence shown here is derived from an EMBL/GenBank/DDBJ whole genome shotgun (WGS) entry which is preliminary data.</text>
</comment>
<keyword evidence="1" id="KW-0732">Signal</keyword>
<dbReference type="EMBL" id="JBHUOZ010000003">
    <property type="protein sequence ID" value="MFD2920026.1"/>
    <property type="molecule type" value="Genomic_DNA"/>
</dbReference>
<evidence type="ECO:0000313" key="2">
    <source>
        <dbReference type="EMBL" id="MFD2920026.1"/>
    </source>
</evidence>
<protein>
    <recommendedName>
        <fullName evidence="4">DKNYY family protein</fullName>
    </recommendedName>
</protein>
<sequence length="277" mass="32577">MKFFLLLLSVIIGWSLQAQNVIDNKPVNIKEGTFYYYPQGFTDSYKMLRKGAIQKEYKLQDVSDDPLELKIDWLNDSTYTLRYVDGGNFKEEEKKYFRGVVRYLGVDKVTDSYYIYTRYSDSTFKKPMLRDTMWVAPKKQMSSRKLLFELVRTKTELEELETDKKPGFALLYFYSPYDENYSGTAKEVSMNNMDFTVIANGLSFAYKFYKEGFFQLLDNLDDKNPLGIDIEFGKSYYIKNTFSGLTKDPKVNFKLMDHVKGEKEFKESAFFETPKDN</sequence>
<accession>A0ABW6A5Z5</accession>
<keyword evidence="3" id="KW-1185">Reference proteome</keyword>
<evidence type="ECO:0008006" key="4">
    <source>
        <dbReference type="Google" id="ProtNLM"/>
    </source>
</evidence>
<dbReference type="Proteomes" id="UP001597511">
    <property type="component" value="Unassembled WGS sequence"/>
</dbReference>
<feature type="signal peptide" evidence="1">
    <location>
        <begin position="1"/>
        <end position="20"/>
    </location>
</feature>
<dbReference type="RefSeq" id="WP_386097846.1">
    <property type="nucleotide sequence ID" value="NZ_JBHUOZ010000003.1"/>
</dbReference>
<proteinExistence type="predicted"/>